<comment type="caution">
    <text evidence="6">The sequence shown here is derived from an EMBL/GenBank/DDBJ whole genome shotgun (WGS) entry which is preliminary data.</text>
</comment>
<evidence type="ECO:0000259" key="5">
    <source>
        <dbReference type="Pfam" id="PF13193"/>
    </source>
</evidence>
<evidence type="ECO:0000259" key="4">
    <source>
        <dbReference type="Pfam" id="PF00501"/>
    </source>
</evidence>
<evidence type="ECO:0000256" key="2">
    <source>
        <dbReference type="ARBA" id="ARBA00022598"/>
    </source>
</evidence>
<evidence type="ECO:0000313" key="6">
    <source>
        <dbReference type="EMBL" id="TWB89891.1"/>
    </source>
</evidence>
<dbReference type="GO" id="GO:0031956">
    <property type="term" value="F:medium-chain fatty acid-CoA ligase activity"/>
    <property type="evidence" value="ECO:0007669"/>
    <property type="project" value="TreeGrafter"/>
</dbReference>
<sequence length="505" mass="54852">MIETPHAISIGAKIANLAWDSPSADCVTFEGVTLTREELHLSSNRMAHALAARGVSLGDFVSIALPNGLDFVVATCAVLKLGAIPQPVSAKLPDKELEAILSLACPRVVIRAAVARPSDVTPAMLIGETIDETDLPDRISPALKAPTSGGSTGRPKLIVSGRAGVVQPDEGDFYGIKRGDIAVMPAPLHHNAPFSLALIAILAGAHLVLMRKFDPEELLQIVARRHATWLYLVPTMMRRIWQLPQEVRDRCDISSLRTVWHMAAPCPPQLKEAWIGWIGADKLWELYGGTESQAVTVIGGQDWLLRRGSVGRPVMGEIAIFDDKGRQLAPGIVGTVYLRMPSSGKPTYRYIGASAERIGEWETLGDLGWMDEDNYLYLTDRRTDMILVGGANVYPAEVEAALEEHPLVATSAVIGLPDEDLGHRVHAIVQAPTTIDLDELNGHLAERLAGYKRPRSIEIVAYPLRDDAGKVRRFQLRADRVQGAASGEVSSVSDKEPMPLEGRSQ</sequence>
<dbReference type="Pfam" id="PF13193">
    <property type="entry name" value="AMP-binding_C"/>
    <property type="match status" value="1"/>
</dbReference>
<proteinExistence type="inferred from homology"/>
<name>A0A560L2X7_9BRAD</name>
<gene>
    <name evidence="6" type="ORF">FBZ93_1153</name>
</gene>
<dbReference type="Gene3D" id="3.40.50.12780">
    <property type="entry name" value="N-terminal domain of ligase-like"/>
    <property type="match status" value="1"/>
</dbReference>
<protein>
    <submittedName>
        <fullName evidence="6">Bile acid-coenzyme A ligase</fullName>
    </submittedName>
</protein>
<reference evidence="6 7" key="1">
    <citation type="submission" date="2019-06" db="EMBL/GenBank/DDBJ databases">
        <title>Genomic Encyclopedia of Type Strains, Phase IV (KMG-V): Genome sequencing to study the core and pangenomes of soil and plant-associated prokaryotes.</title>
        <authorList>
            <person name="Whitman W."/>
        </authorList>
    </citation>
    <scope>NUCLEOTIDE SEQUENCE [LARGE SCALE GENOMIC DNA]</scope>
    <source>
        <strain evidence="6 7">BR 10355</strain>
    </source>
</reference>
<comment type="similarity">
    <text evidence="1">Belongs to the ATP-dependent AMP-binding enzyme family.</text>
</comment>
<dbReference type="Proteomes" id="UP000321304">
    <property type="component" value="Unassembled WGS sequence"/>
</dbReference>
<dbReference type="InterPro" id="IPR042099">
    <property type="entry name" value="ANL_N_sf"/>
</dbReference>
<dbReference type="InterPro" id="IPR045851">
    <property type="entry name" value="AMP-bd_C_sf"/>
</dbReference>
<dbReference type="Gene3D" id="3.30.300.30">
    <property type="match status" value="1"/>
</dbReference>
<dbReference type="Pfam" id="PF00501">
    <property type="entry name" value="AMP-binding"/>
    <property type="match status" value="1"/>
</dbReference>
<dbReference type="SUPFAM" id="SSF56801">
    <property type="entry name" value="Acetyl-CoA synthetase-like"/>
    <property type="match status" value="1"/>
</dbReference>
<dbReference type="InterPro" id="IPR000873">
    <property type="entry name" value="AMP-dep_synth/lig_dom"/>
</dbReference>
<keyword evidence="7" id="KW-1185">Reference proteome</keyword>
<feature type="region of interest" description="Disordered" evidence="3">
    <location>
        <begin position="481"/>
        <end position="505"/>
    </location>
</feature>
<evidence type="ECO:0000256" key="3">
    <source>
        <dbReference type="SAM" id="MobiDB-lite"/>
    </source>
</evidence>
<feature type="domain" description="AMP-dependent synthetase/ligase" evidence="4">
    <location>
        <begin position="22"/>
        <end position="342"/>
    </location>
</feature>
<feature type="compositionally biased region" description="Basic and acidic residues" evidence="3">
    <location>
        <begin position="493"/>
        <end position="505"/>
    </location>
</feature>
<dbReference type="PANTHER" id="PTHR43201">
    <property type="entry name" value="ACYL-COA SYNTHETASE"/>
    <property type="match status" value="1"/>
</dbReference>
<evidence type="ECO:0000313" key="7">
    <source>
        <dbReference type="Proteomes" id="UP000321304"/>
    </source>
</evidence>
<organism evidence="6 7">
    <name type="scientific">Bradyrhizobium macuxiense</name>
    <dbReference type="NCBI Taxonomy" id="1755647"/>
    <lineage>
        <taxon>Bacteria</taxon>
        <taxon>Pseudomonadati</taxon>
        <taxon>Pseudomonadota</taxon>
        <taxon>Alphaproteobacteria</taxon>
        <taxon>Hyphomicrobiales</taxon>
        <taxon>Nitrobacteraceae</taxon>
        <taxon>Bradyrhizobium</taxon>
    </lineage>
</organism>
<dbReference type="AlphaFoldDB" id="A0A560L2X7"/>
<accession>A0A560L2X7</accession>
<dbReference type="OrthoDB" id="9803968at2"/>
<dbReference type="RefSeq" id="WP_146991401.1">
    <property type="nucleotide sequence ID" value="NZ_VITY01000015.1"/>
</dbReference>
<keyword evidence="2 6" id="KW-0436">Ligase</keyword>
<dbReference type="PANTHER" id="PTHR43201:SF5">
    <property type="entry name" value="MEDIUM-CHAIN ACYL-COA LIGASE ACSF2, MITOCHONDRIAL"/>
    <property type="match status" value="1"/>
</dbReference>
<feature type="domain" description="AMP-binding enzyme C-terminal" evidence="5">
    <location>
        <begin position="397"/>
        <end position="460"/>
    </location>
</feature>
<evidence type="ECO:0000256" key="1">
    <source>
        <dbReference type="ARBA" id="ARBA00006432"/>
    </source>
</evidence>
<dbReference type="EMBL" id="VITY01000015">
    <property type="protein sequence ID" value="TWB89891.1"/>
    <property type="molecule type" value="Genomic_DNA"/>
</dbReference>
<dbReference type="InterPro" id="IPR025110">
    <property type="entry name" value="AMP-bd_C"/>
</dbReference>
<dbReference type="GO" id="GO:0006631">
    <property type="term" value="P:fatty acid metabolic process"/>
    <property type="evidence" value="ECO:0007669"/>
    <property type="project" value="TreeGrafter"/>
</dbReference>